<dbReference type="Proteomes" id="UP000263012">
    <property type="component" value="Chromosome"/>
</dbReference>
<organism evidence="1 2">
    <name type="scientific">Halalkaliarchaeum desulfuricum</name>
    <dbReference type="NCBI Taxonomy" id="2055893"/>
    <lineage>
        <taxon>Archaea</taxon>
        <taxon>Methanobacteriati</taxon>
        <taxon>Methanobacteriota</taxon>
        <taxon>Stenosarchaea group</taxon>
        <taxon>Halobacteria</taxon>
        <taxon>Halobacteriales</taxon>
        <taxon>Haloferacaceae</taxon>
        <taxon>Halalkaliarchaeum</taxon>
    </lineage>
</organism>
<dbReference type="RefSeq" id="WP_119819991.1">
    <property type="nucleotide sequence ID" value="NZ_CP025066.1"/>
</dbReference>
<protein>
    <submittedName>
        <fullName evidence="1">Uncharacterized protein</fullName>
    </submittedName>
</protein>
<gene>
    <name evidence="1" type="ORF">AArcSl_2555</name>
</gene>
<evidence type="ECO:0000313" key="1">
    <source>
        <dbReference type="EMBL" id="AUX10175.1"/>
    </source>
</evidence>
<dbReference type="KEGG" id="hdf:AArcSl_2555"/>
<evidence type="ECO:0000313" key="2">
    <source>
        <dbReference type="Proteomes" id="UP000263012"/>
    </source>
</evidence>
<dbReference type="AlphaFoldDB" id="A0A343TM53"/>
<accession>A0A343TM53</accession>
<dbReference type="GeneID" id="37878912"/>
<sequence length="84" mass="9010">MRSLTDASDRNLTAVGLADFEHADLEMATDRKKTFINAVTASAPQGTRMPPVVETDPEGLVAALAIVLSSGKYLHIYYVSTPVC</sequence>
<proteinExistence type="predicted"/>
<dbReference type="EMBL" id="CP025066">
    <property type="protein sequence ID" value="AUX10175.1"/>
    <property type="molecule type" value="Genomic_DNA"/>
</dbReference>
<keyword evidence="2" id="KW-1185">Reference proteome</keyword>
<name>A0A343TM53_9EURY</name>
<reference evidence="2" key="1">
    <citation type="submission" date="2017-11" db="EMBL/GenBank/DDBJ databases">
        <title>Phenotypic and genomic properties of facultatively anaerobic sulfur-reducing natronoarchaea from hypersaline soda lakes.</title>
        <authorList>
            <person name="Sorokin D.Y."/>
            <person name="Kublanov I.V."/>
            <person name="Roman P."/>
            <person name="Sinninghe Damste J.S."/>
            <person name="Golyshin P.N."/>
            <person name="Rojo D."/>
            <person name="Ciordia S."/>
            <person name="Mena M.D.C."/>
            <person name="Ferrer M."/>
            <person name="Messina E."/>
            <person name="Smedile F."/>
            <person name="La Spada G."/>
            <person name="La Cono V."/>
            <person name="Yakimov M.M."/>
        </authorList>
    </citation>
    <scope>NUCLEOTIDE SEQUENCE [LARGE SCALE GENOMIC DNA]</scope>
    <source>
        <strain evidence="2">AArc-Sl</strain>
    </source>
</reference>